<evidence type="ECO:0000256" key="2">
    <source>
        <dbReference type="ARBA" id="ARBA00023125"/>
    </source>
</evidence>
<dbReference type="PANTHER" id="PTHR30136:SF34">
    <property type="entry name" value="TRANSCRIPTIONAL REGULATOR"/>
    <property type="match status" value="1"/>
</dbReference>
<dbReference type="InterPro" id="IPR036390">
    <property type="entry name" value="WH_DNA-bd_sf"/>
</dbReference>
<evidence type="ECO:0000256" key="1">
    <source>
        <dbReference type="ARBA" id="ARBA00023015"/>
    </source>
</evidence>
<dbReference type="SUPFAM" id="SSF46785">
    <property type="entry name" value="Winged helix' DNA-binding domain"/>
    <property type="match status" value="1"/>
</dbReference>
<dbReference type="Pfam" id="PF09339">
    <property type="entry name" value="HTH_IclR"/>
    <property type="match status" value="1"/>
</dbReference>
<dbReference type="InterPro" id="IPR050707">
    <property type="entry name" value="HTH_MetabolicPath_Reg"/>
</dbReference>
<evidence type="ECO:0000313" key="7">
    <source>
        <dbReference type="EMBL" id="XBP68689.1"/>
    </source>
</evidence>
<dbReference type="GO" id="GO:0045892">
    <property type="term" value="P:negative regulation of DNA-templated transcription"/>
    <property type="evidence" value="ECO:0007669"/>
    <property type="project" value="TreeGrafter"/>
</dbReference>
<dbReference type="GO" id="GO:0003677">
    <property type="term" value="F:DNA binding"/>
    <property type="evidence" value="ECO:0007669"/>
    <property type="project" value="UniProtKB-KW"/>
</dbReference>
<proteinExistence type="predicted"/>
<dbReference type="AlphaFoldDB" id="A0AAU7LM54"/>
<gene>
    <name evidence="7" type="ORF">ABLV49_12285</name>
</gene>
<sequence>MTSPAQPLSRPSVQNTPTSTLDKRDWIAGLEKGLSIIECFDDANPRLTASQAAARCGMTRTAARRYLLTLEHLGYVATDGKLFWLTPRVLRLGQSYLESARLPRMVQPFLQRVTAGTQESAYVSVMDGDEIVYIARNGANRAMNTGYVLGSRVQAQVTAAGLMMLALREPGWLESWLNTHELKAYTSYTIASKDRLRIELARVRAQGWAISEQQLELNHRGIAVPLRDRHGEVMGALSVTMPIGHESSEDAVARVLSVLSETAQAMRHLI</sequence>
<keyword evidence="2" id="KW-0238">DNA-binding</keyword>
<evidence type="ECO:0000259" key="6">
    <source>
        <dbReference type="PROSITE" id="PS51078"/>
    </source>
</evidence>
<keyword evidence="3" id="KW-0804">Transcription</keyword>
<dbReference type="InterPro" id="IPR005471">
    <property type="entry name" value="Tscrpt_reg_IclR_N"/>
</dbReference>
<dbReference type="PANTHER" id="PTHR30136">
    <property type="entry name" value="HELIX-TURN-HELIX TRANSCRIPTIONAL REGULATOR, ICLR FAMILY"/>
    <property type="match status" value="1"/>
</dbReference>
<accession>A0AAU7LM54</accession>
<dbReference type="GO" id="GO:0003700">
    <property type="term" value="F:DNA-binding transcription factor activity"/>
    <property type="evidence" value="ECO:0007669"/>
    <property type="project" value="TreeGrafter"/>
</dbReference>
<keyword evidence="1" id="KW-0805">Transcription regulation</keyword>
<protein>
    <submittedName>
        <fullName evidence="7">IclR family transcriptional regulator C-terminal domain-containing protein</fullName>
    </submittedName>
</protein>
<dbReference type="RefSeq" id="WP_349276749.1">
    <property type="nucleotide sequence ID" value="NZ_CBCSCU010000011.1"/>
</dbReference>
<evidence type="ECO:0000256" key="3">
    <source>
        <dbReference type="ARBA" id="ARBA00023163"/>
    </source>
</evidence>
<dbReference type="Pfam" id="PF01614">
    <property type="entry name" value="IclR_C"/>
    <property type="match status" value="1"/>
</dbReference>
<dbReference type="Gene3D" id="3.30.450.40">
    <property type="match status" value="1"/>
</dbReference>
<feature type="domain" description="HTH iclR-type" evidence="5">
    <location>
        <begin position="27"/>
        <end position="94"/>
    </location>
</feature>
<evidence type="ECO:0000259" key="5">
    <source>
        <dbReference type="PROSITE" id="PS51077"/>
    </source>
</evidence>
<evidence type="ECO:0000256" key="4">
    <source>
        <dbReference type="SAM" id="MobiDB-lite"/>
    </source>
</evidence>
<dbReference type="EMBL" id="CP157675">
    <property type="protein sequence ID" value="XBP68689.1"/>
    <property type="molecule type" value="Genomic_DNA"/>
</dbReference>
<dbReference type="Gene3D" id="1.10.10.10">
    <property type="entry name" value="Winged helix-like DNA-binding domain superfamily/Winged helix DNA-binding domain"/>
    <property type="match status" value="1"/>
</dbReference>
<reference evidence="7" key="1">
    <citation type="submission" date="2024-05" db="EMBL/GenBank/DDBJ databases">
        <authorList>
            <person name="Bunk B."/>
            <person name="Swiderski J."/>
            <person name="Sproer C."/>
            <person name="Thiel V."/>
        </authorList>
    </citation>
    <scope>NUCLEOTIDE SEQUENCE</scope>
    <source>
        <strain evidence="7">DSM 17735</strain>
    </source>
</reference>
<dbReference type="InterPro" id="IPR036388">
    <property type="entry name" value="WH-like_DNA-bd_sf"/>
</dbReference>
<dbReference type="PROSITE" id="PS51078">
    <property type="entry name" value="ICLR_ED"/>
    <property type="match status" value="1"/>
</dbReference>
<dbReference type="SUPFAM" id="SSF55781">
    <property type="entry name" value="GAF domain-like"/>
    <property type="match status" value="1"/>
</dbReference>
<dbReference type="InterPro" id="IPR029016">
    <property type="entry name" value="GAF-like_dom_sf"/>
</dbReference>
<dbReference type="PROSITE" id="PS51077">
    <property type="entry name" value="HTH_ICLR"/>
    <property type="match status" value="1"/>
</dbReference>
<name>A0AAU7LM54_9BURK</name>
<dbReference type="SMART" id="SM00346">
    <property type="entry name" value="HTH_ICLR"/>
    <property type="match status" value="1"/>
</dbReference>
<organism evidence="7">
    <name type="scientific">Polaromonas hydrogenivorans</name>
    <dbReference type="NCBI Taxonomy" id="335476"/>
    <lineage>
        <taxon>Bacteria</taxon>
        <taxon>Pseudomonadati</taxon>
        <taxon>Pseudomonadota</taxon>
        <taxon>Betaproteobacteria</taxon>
        <taxon>Burkholderiales</taxon>
        <taxon>Comamonadaceae</taxon>
        <taxon>Polaromonas</taxon>
    </lineage>
</organism>
<feature type="domain" description="IclR-ED" evidence="6">
    <location>
        <begin position="88"/>
        <end position="270"/>
    </location>
</feature>
<dbReference type="InterPro" id="IPR014757">
    <property type="entry name" value="Tscrpt_reg_IclR_C"/>
</dbReference>
<feature type="region of interest" description="Disordered" evidence="4">
    <location>
        <begin position="1"/>
        <end position="20"/>
    </location>
</feature>